<evidence type="ECO:0000313" key="3">
    <source>
        <dbReference type="Proteomes" id="UP000008311"/>
    </source>
</evidence>
<dbReference type="InterPro" id="IPR020004">
    <property type="entry name" value="UDP-GlcNAc_Epase"/>
</dbReference>
<gene>
    <name evidence="2" type="ORF">RCOM_2068830</name>
</gene>
<dbReference type="GO" id="GO:0004553">
    <property type="term" value="F:hydrolase activity, hydrolyzing O-glycosyl compounds"/>
    <property type="evidence" value="ECO:0007669"/>
    <property type="project" value="InterPro"/>
</dbReference>
<sequence length="273" mass="29422">MPDGGRTEGERMSMIRKICVFTGTRAEYGLLRPLMQAIATRPGATLQTLVTGAHLAESTGATWREIANDGLPIDERVEVLLDGGGDESICTSIGLGVMRYAEALKRLAPDMLVILGDRYEAIAAAVAATVCKVPIAHIHGGELTLGAMDDAFRHSITKMSYLHFTSTEAYRKRVIQLGEQPARAHNVGALGVENIRTLNLYDRAEVEKRLDLPAGQPYLLVTFHPATLESQSPELQLKALLNALDAFPDHVCVFTGANADPGGAGLNRLLADH</sequence>
<reference evidence="3" key="1">
    <citation type="journal article" date="2010" name="Nat. Biotechnol.">
        <title>Draft genome sequence of the oilseed species Ricinus communis.</title>
        <authorList>
            <person name="Chan A.P."/>
            <person name="Crabtree J."/>
            <person name="Zhao Q."/>
            <person name="Lorenzi H."/>
            <person name="Orvis J."/>
            <person name="Puiu D."/>
            <person name="Melake-Berhan A."/>
            <person name="Jones K.M."/>
            <person name="Redman J."/>
            <person name="Chen G."/>
            <person name="Cahoon E.B."/>
            <person name="Gedil M."/>
            <person name="Stanke M."/>
            <person name="Haas B.J."/>
            <person name="Wortman J.R."/>
            <person name="Fraser-Liggett C.M."/>
            <person name="Ravel J."/>
            <person name="Rabinowicz P.D."/>
        </authorList>
    </citation>
    <scope>NUCLEOTIDE SEQUENCE [LARGE SCALE GENOMIC DNA]</scope>
    <source>
        <strain evidence="3">cv. Hale</strain>
    </source>
</reference>
<dbReference type="STRING" id="3988.B9TNA0"/>
<evidence type="ECO:0000313" key="2">
    <source>
        <dbReference type="EMBL" id="EEF22664.1"/>
    </source>
</evidence>
<dbReference type="Proteomes" id="UP000008311">
    <property type="component" value="Unassembled WGS sequence"/>
</dbReference>
<dbReference type="GO" id="GO:0006047">
    <property type="term" value="P:UDP-N-acetylglucosamine metabolic process"/>
    <property type="evidence" value="ECO:0007669"/>
    <property type="project" value="InterPro"/>
</dbReference>
<name>B9TNA0_RICCO</name>
<accession>B9TNA0</accession>
<dbReference type="InterPro" id="IPR029767">
    <property type="entry name" value="WecB-like"/>
</dbReference>
<proteinExistence type="predicted"/>
<dbReference type="InterPro" id="IPR003331">
    <property type="entry name" value="UDP_GlcNAc_Epimerase_2_dom"/>
</dbReference>
<dbReference type="Gene3D" id="3.40.50.2000">
    <property type="entry name" value="Glycogen Phosphorylase B"/>
    <property type="match status" value="1"/>
</dbReference>
<dbReference type="PANTHER" id="PTHR43174:SF3">
    <property type="entry name" value="UDP-N-ACETYLGLUCOSAMINE 2-EPIMERASE"/>
    <property type="match status" value="1"/>
</dbReference>
<feature type="domain" description="UDP-N-acetylglucosamine 2-epimerase" evidence="1">
    <location>
        <begin position="37"/>
        <end position="270"/>
    </location>
</feature>
<protein>
    <submittedName>
        <fullName evidence="2">Polysialic acid biosynthesis protein P7, putative</fullName>
    </submittedName>
</protein>
<dbReference type="SUPFAM" id="SSF53756">
    <property type="entry name" value="UDP-Glycosyltransferase/glycogen phosphorylase"/>
    <property type="match status" value="1"/>
</dbReference>
<dbReference type="EMBL" id="EQ991779">
    <property type="protein sequence ID" value="EEF22664.1"/>
    <property type="molecule type" value="Genomic_DNA"/>
</dbReference>
<feature type="non-terminal residue" evidence="2">
    <location>
        <position position="273"/>
    </location>
</feature>
<dbReference type="PANTHER" id="PTHR43174">
    <property type="entry name" value="UDP-N-ACETYLGLUCOSAMINE 2-EPIMERASE"/>
    <property type="match status" value="1"/>
</dbReference>
<dbReference type="NCBIfam" id="TIGR03568">
    <property type="entry name" value="NeuC_NnaA"/>
    <property type="match status" value="1"/>
</dbReference>
<dbReference type="InParanoid" id="B9TNA0"/>
<organism evidence="2 3">
    <name type="scientific">Ricinus communis</name>
    <name type="common">Castor bean</name>
    <dbReference type="NCBI Taxonomy" id="3988"/>
    <lineage>
        <taxon>Eukaryota</taxon>
        <taxon>Viridiplantae</taxon>
        <taxon>Streptophyta</taxon>
        <taxon>Embryophyta</taxon>
        <taxon>Tracheophyta</taxon>
        <taxon>Spermatophyta</taxon>
        <taxon>Magnoliopsida</taxon>
        <taxon>eudicotyledons</taxon>
        <taxon>Gunneridae</taxon>
        <taxon>Pentapetalae</taxon>
        <taxon>rosids</taxon>
        <taxon>fabids</taxon>
        <taxon>Malpighiales</taxon>
        <taxon>Euphorbiaceae</taxon>
        <taxon>Acalyphoideae</taxon>
        <taxon>Acalypheae</taxon>
        <taxon>Ricinus</taxon>
    </lineage>
</organism>
<dbReference type="Pfam" id="PF02350">
    <property type="entry name" value="Epimerase_2"/>
    <property type="match status" value="1"/>
</dbReference>
<evidence type="ECO:0000259" key="1">
    <source>
        <dbReference type="Pfam" id="PF02350"/>
    </source>
</evidence>
<keyword evidence="3" id="KW-1185">Reference proteome</keyword>
<dbReference type="AlphaFoldDB" id="B9TNA0"/>